<gene>
    <name evidence="2" type="ORF">SAMN04487907_101643</name>
</gene>
<name>A0A1I1DUU0_9FLAO</name>
<protein>
    <submittedName>
        <fullName evidence="2">Biopolymer transport protein ExbD/TolR</fullName>
    </submittedName>
</protein>
<proteinExistence type="predicted"/>
<evidence type="ECO:0000256" key="1">
    <source>
        <dbReference type="SAM" id="SignalP"/>
    </source>
</evidence>
<sequence>MMRAKLTVLLCVLGFSMGVSAQSSTENNKVFYLNVFINANKTIYVEEEKTSFQNVQNQVAEMLRKQPFKVDQQIIFRIFGDKDLDMGYIIDVNAEMRKAIQENIKTERYLLETKKLNVDGQNWFQKIDLKALKQ</sequence>
<feature type="chain" id="PRO_5011594667" evidence="1">
    <location>
        <begin position="22"/>
        <end position="134"/>
    </location>
</feature>
<dbReference type="OrthoDB" id="1453411at2"/>
<accession>A0A1I1DUU0</accession>
<dbReference type="STRING" id="1334022.SAMN04487907_101643"/>
<dbReference type="EMBL" id="FOKV01000001">
    <property type="protein sequence ID" value="SFB78819.1"/>
    <property type="molecule type" value="Genomic_DNA"/>
</dbReference>
<dbReference type="AlphaFoldDB" id="A0A1I1DUU0"/>
<keyword evidence="3" id="KW-1185">Reference proteome</keyword>
<reference evidence="3" key="1">
    <citation type="submission" date="2016-10" db="EMBL/GenBank/DDBJ databases">
        <authorList>
            <person name="Varghese N."/>
            <person name="Submissions S."/>
        </authorList>
    </citation>
    <scope>NUCLEOTIDE SEQUENCE [LARGE SCALE GENOMIC DNA]</scope>
    <source>
        <strain evidence="3">DSM 24499</strain>
    </source>
</reference>
<organism evidence="2 3">
    <name type="scientific">Zunongwangia mangrovi</name>
    <dbReference type="NCBI Taxonomy" id="1334022"/>
    <lineage>
        <taxon>Bacteria</taxon>
        <taxon>Pseudomonadati</taxon>
        <taxon>Bacteroidota</taxon>
        <taxon>Flavobacteriia</taxon>
        <taxon>Flavobacteriales</taxon>
        <taxon>Flavobacteriaceae</taxon>
        <taxon>Zunongwangia</taxon>
    </lineage>
</organism>
<keyword evidence="1" id="KW-0732">Signal</keyword>
<feature type="signal peptide" evidence="1">
    <location>
        <begin position="1"/>
        <end position="21"/>
    </location>
</feature>
<dbReference type="RefSeq" id="WP_139219119.1">
    <property type="nucleotide sequence ID" value="NZ_FOKV01000001.1"/>
</dbReference>
<evidence type="ECO:0000313" key="2">
    <source>
        <dbReference type="EMBL" id="SFB78819.1"/>
    </source>
</evidence>
<evidence type="ECO:0000313" key="3">
    <source>
        <dbReference type="Proteomes" id="UP000199438"/>
    </source>
</evidence>
<dbReference type="Proteomes" id="UP000199438">
    <property type="component" value="Unassembled WGS sequence"/>
</dbReference>